<dbReference type="EMBL" id="BBNT01000012">
    <property type="protein sequence ID" value="GAL76576.1"/>
    <property type="molecule type" value="Genomic_DNA"/>
</dbReference>
<gene>
    <name evidence="1" type="ORF">JCM19275_1320</name>
</gene>
<protein>
    <submittedName>
        <fullName evidence="1">Uncharacterized protein</fullName>
    </submittedName>
</protein>
<comment type="caution">
    <text evidence="1">The sequence shown here is derived from an EMBL/GenBank/DDBJ whole genome shotgun (WGS) entry which is preliminary data.</text>
</comment>
<proteinExistence type="predicted"/>
<evidence type="ECO:0000313" key="2">
    <source>
        <dbReference type="Proteomes" id="UP000029647"/>
    </source>
</evidence>
<evidence type="ECO:0000313" key="1">
    <source>
        <dbReference type="EMBL" id="GAL76576.1"/>
    </source>
</evidence>
<accession>A0A090WHY7</accession>
<sequence>MQQLYYHINQYIKVSKEDFDEISSFFEIKSIKKKKLYIVQAVII</sequence>
<name>A0A090WHY7_NONUL</name>
<dbReference type="Proteomes" id="UP000029647">
    <property type="component" value="Unassembled WGS sequence"/>
</dbReference>
<reference evidence="1 2" key="1">
    <citation type="journal article" date="2014" name="Genome Announc.">
        <title>Draft Genome Sequences of Marine Flavobacterium Nonlabens Strains NR17, NR24, NR27, NR32, NR33, and Ara13.</title>
        <authorList>
            <person name="Nakanishi M."/>
            <person name="Meirelles P."/>
            <person name="Suzuki R."/>
            <person name="Takatani N."/>
            <person name="Mino S."/>
            <person name="Suda W."/>
            <person name="Oshima K."/>
            <person name="Hattori M."/>
            <person name="Ohkuma M."/>
            <person name="Hosokawa M."/>
            <person name="Miyashita K."/>
            <person name="Thompson F.L."/>
            <person name="Niwa A."/>
            <person name="Sawabe T."/>
            <person name="Sawabe T."/>
        </authorList>
    </citation>
    <scope>NUCLEOTIDE SEQUENCE [LARGE SCALE GENOMIC DNA]</scope>
    <source>
        <strain evidence="2">JCM19275</strain>
    </source>
</reference>
<dbReference type="AlphaFoldDB" id="A0A090WHY7"/>
<organism evidence="1 2">
    <name type="scientific">Nonlabens ulvanivorans</name>
    <name type="common">Persicivirga ulvanivorans</name>
    <dbReference type="NCBI Taxonomy" id="906888"/>
    <lineage>
        <taxon>Bacteria</taxon>
        <taxon>Pseudomonadati</taxon>
        <taxon>Bacteroidota</taxon>
        <taxon>Flavobacteriia</taxon>
        <taxon>Flavobacteriales</taxon>
        <taxon>Flavobacteriaceae</taxon>
        <taxon>Nonlabens</taxon>
    </lineage>
</organism>